<feature type="region of interest" description="Disordered" evidence="1">
    <location>
        <begin position="865"/>
        <end position="892"/>
    </location>
</feature>
<organism evidence="3 4">
    <name type="scientific">Besnoitia besnoiti</name>
    <name type="common">Apicomplexan protozoan</name>
    <dbReference type="NCBI Taxonomy" id="94643"/>
    <lineage>
        <taxon>Eukaryota</taxon>
        <taxon>Sar</taxon>
        <taxon>Alveolata</taxon>
        <taxon>Apicomplexa</taxon>
        <taxon>Conoidasida</taxon>
        <taxon>Coccidia</taxon>
        <taxon>Eucoccidiorida</taxon>
        <taxon>Eimeriorina</taxon>
        <taxon>Sarcocystidae</taxon>
        <taxon>Besnoitia</taxon>
    </lineage>
</organism>
<dbReference type="KEGG" id="bbes:BESB_056590"/>
<feature type="compositionally biased region" description="Basic and acidic residues" evidence="1">
    <location>
        <begin position="757"/>
        <end position="766"/>
    </location>
</feature>
<keyword evidence="4" id="KW-1185">Reference proteome</keyword>
<evidence type="ECO:0000259" key="2">
    <source>
        <dbReference type="PROSITE" id="PS51644"/>
    </source>
</evidence>
<dbReference type="OrthoDB" id="361803at2759"/>
<feature type="region of interest" description="Disordered" evidence="1">
    <location>
        <begin position="987"/>
        <end position="1048"/>
    </location>
</feature>
<dbReference type="InterPro" id="IPR025677">
    <property type="entry name" value="OST-HTH-assoc_dom"/>
</dbReference>
<feature type="region of interest" description="Disordered" evidence="1">
    <location>
        <begin position="737"/>
        <end position="766"/>
    </location>
</feature>
<comment type="caution">
    <text evidence="3">The sequence shown here is derived from an EMBL/GenBank/DDBJ whole genome shotgun (WGS) entry which is preliminary data.</text>
</comment>
<dbReference type="RefSeq" id="XP_029220017.1">
    <property type="nucleotide sequence ID" value="XM_029364094.1"/>
</dbReference>
<name>A0A2A9MC00_BESBE</name>
<proteinExistence type="predicted"/>
<accession>A0A2A9MC00</accession>
<feature type="region of interest" description="Disordered" evidence="1">
    <location>
        <begin position="68"/>
        <end position="170"/>
    </location>
</feature>
<reference evidence="3 4" key="1">
    <citation type="submission" date="2017-09" db="EMBL/GenBank/DDBJ databases">
        <title>Genome sequencing of Besnoitia besnoiti strain Bb-Ger1.</title>
        <authorList>
            <person name="Schares G."/>
            <person name="Venepally P."/>
            <person name="Lorenzi H.A."/>
        </authorList>
    </citation>
    <scope>NUCLEOTIDE SEQUENCE [LARGE SCALE GENOMIC DNA]</scope>
    <source>
        <strain evidence="3 4">Bb-Ger1</strain>
    </source>
</reference>
<dbReference type="PROSITE" id="PS51644">
    <property type="entry name" value="HTH_OST"/>
    <property type="match status" value="1"/>
</dbReference>
<evidence type="ECO:0000313" key="3">
    <source>
        <dbReference type="EMBL" id="PFH36008.1"/>
    </source>
</evidence>
<dbReference type="VEuPathDB" id="ToxoDB:BESB_056590"/>
<protein>
    <recommendedName>
        <fullName evidence="2">HTH OST-type domain-containing protein</fullName>
    </recommendedName>
</protein>
<feature type="region of interest" description="Disordered" evidence="1">
    <location>
        <begin position="676"/>
        <end position="702"/>
    </location>
</feature>
<dbReference type="AlphaFoldDB" id="A0A2A9MC00"/>
<evidence type="ECO:0000313" key="4">
    <source>
        <dbReference type="Proteomes" id="UP000224006"/>
    </source>
</evidence>
<feature type="compositionally biased region" description="Basic and acidic residues" evidence="1">
    <location>
        <begin position="598"/>
        <end position="615"/>
    </location>
</feature>
<dbReference type="Proteomes" id="UP000224006">
    <property type="component" value="Chromosome IV"/>
</dbReference>
<feature type="compositionally biased region" description="Basic and acidic residues" evidence="1">
    <location>
        <begin position="873"/>
        <end position="888"/>
    </location>
</feature>
<gene>
    <name evidence="3" type="ORF">BESB_056590</name>
</gene>
<dbReference type="InterPro" id="IPR025605">
    <property type="entry name" value="OST-HTH/LOTUS_dom"/>
</dbReference>
<evidence type="ECO:0000256" key="1">
    <source>
        <dbReference type="SAM" id="MobiDB-lite"/>
    </source>
</evidence>
<feature type="domain" description="HTH OST-type" evidence="2">
    <location>
        <begin position="441"/>
        <end position="516"/>
    </location>
</feature>
<dbReference type="Pfam" id="PF14418">
    <property type="entry name" value="OHA"/>
    <property type="match status" value="1"/>
</dbReference>
<sequence length="1048" mass="114444">MLTPPSPFPREATSFPNPEAAPFCYSPSYPPPPAASPLSSPSPFSSSSGPLLCASSSSYTAAFPTPVEAYQKTSQSSCPPSPPPVLPWQQRRSPAPSYPFGRISSRGVSGFSHAFKHQQSRTSVSSHGPQGRHHGTPTLTNSKFAKGGNGSSGGTSSPPLQQPHQKKPTPIAPSALVIHSKPYGLFGPIPKHVLKEGYKQRIAGVDVLRLPDGTILPRIDGSSLQQLLHTNPGEFPKLEKILTECVTFLYNEGIKPFAGEIAHQMRKRTEGGSWLPSEVVALAVAASDVIPQVERRVKGEDGWVVLLREGLAPESFDGFVDTRARDDCYSAEQWLEFNRYFIEKMRNSSNAEDGGSLKAPVFTEGRYALAERLRQEIPMFKDMKLAHLIRMVQLASWKKLLTYRDKALVPVAACPVAAKEFVQRNSLTTPGSPESMNTLATVDHLLCALGRIVDPEPTGIFLAQVKDLVRWTTYERLDCMVLGHTKLQDLLLSEPFNRYYRLYTPEGNEHCTYVQSTRYPLPWGAVLHTRSSTLWDRETCPMEPPSSQYLTNPFLASWEQCPSVPSVVSLSTQWQDTLFTVHSNEEELLAMENSRNGQKVDDAKSVDKNKESEQPSLCELEKINRATEYNFGSSLFSLTAEEKAAGDKDPILPSPVQAAVFPTCGYRQRLVPHISTREDESDIHIATPPETSPQKTFASPAKAEEESDVTFKWVEDDITRLIEGDCSRLSVVCGKRKKADMSPSNADDDDGNSELVETTHTDPEEHAGRLTDLSSLFAEPLLLLVPSSIEPLASSSLLQYTCAATHEEMSLFGRSSENYKVGCHESLDVWCPDVSLSCVPTEGDASFSMRGVCASDMDGSLLFSSAGNAPKIPQKDRSLEKMPPEKSETAMGRHLATVSPITSGGDDLCCAHSNWERKRDENTGITKTGDSGVTGTCASERISQKKSENAWGSITSGTAEAIMTLSCLVPSFLFGAASTTFYSEDEDSAAKTPSTSCDGQYSLPSPPNLHEVIGEELGTGRKTTPQKTRKAETSFSSDHIGLDFSKAG</sequence>
<feature type="region of interest" description="Disordered" evidence="1">
    <location>
        <begin position="592"/>
        <end position="615"/>
    </location>
</feature>
<dbReference type="GeneID" id="40310588"/>
<dbReference type="EMBL" id="NWUJ01000004">
    <property type="protein sequence ID" value="PFH36008.1"/>
    <property type="molecule type" value="Genomic_DNA"/>
</dbReference>
<feature type="compositionally biased region" description="Polar residues" evidence="1">
    <location>
        <begin position="991"/>
        <end position="1003"/>
    </location>
</feature>